<reference evidence="1" key="1">
    <citation type="submission" date="2021-01" db="EMBL/GenBank/DDBJ databases">
        <authorList>
            <consortium name="Genoscope - CEA"/>
            <person name="William W."/>
        </authorList>
    </citation>
    <scope>NUCLEOTIDE SEQUENCE</scope>
</reference>
<gene>
    <name evidence="1" type="ORF">PSON_ATCC_30995.1.T2700014</name>
</gene>
<sequence length="60" mass="7094">MVIQVKSLNLQDHPLYQKLVKQYSYVFNLMFNTFATITDTKKSESSIDQDFFQNLFAQLI</sequence>
<evidence type="ECO:0000313" key="1">
    <source>
        <dbReference type="EMBL" id="CAD8130228.1"/>
    </source>
</evidence>
<accession>A0A8S1RPU8</accession>
<proteinExistence type="predicted"/>
<evidence type="ECO:0000313" key="2">
    <source>
        <dbReference type="Proteomes" id="UP000692954"/>
    </source>
</evidence>
<dbReference type="EMBL" id="CAJJDN010000270">
    <property type="protein sequence ID" value="CAD8130228.1"/>
    <property type="molecule type" value="Genomic_DNA"/>
</dbReference>
<name>A0A8S1RPU8_9CILI</name>
<protein>
    <submittedName>
        <fullName evidence="1">Uncharacterized protein</fullName>
    </submittedName>
</protein>
<comment type="caution">
    <text evidence="1">The sequence shown here is derived from an EMBL/GenBank/DDBJ whole genome shotgun (WGS) entry which is preliminary data.</text>
</comment>
<dbReference type="AlphaFoldDB" id="A0A8S1RPU8"/>
<keyword evidence="2" id="KW-1185">Reference proteome</keyword>
<organism evidence="1 2">
    <name type="scientific">Paramecium sonneborni</name>
    <dbReference type="NCBI Taxonomy" id="65129"/>
    <lineage>
        <taxon>Eukaryota</taxon>
        <taxon>Sar</taxon>
        <taxon>Alveolata</taxon>
        <taxon>Ciliophora</taxon>
        <taxon>Intramacronucleata</taxon>
        <taxon>Oligohymenophorea</taxon>
        <taxon>Peniculida</taxon>
        <taxon>Parameciidae</taxon>
        <taxon>Paramecium</taxon>
    </lineage>
</organism>
<dbReference type="Proteomes" id="UP000692954">
    <property type="component" value="Unassembled WGS sequence"/>
</dbReference>